<dbReference type="AlphaFoldDB" id="A0A494TEU2"/>
<proteinExistence type="predicted"/>
<dbReference type="OrthoDB" id="7549952at2"/>
<sequence>MGLLSGSTKTTTVDDPWAPQGTALKGAFDNAKTLYDSKANSPAYSGPNHAGIDPLTGQAIQGTADYVNGQGATTVGALGNAGTTGLGAQGNQLSTIGALATAGGVDPTQTNITNAGAYADNPYLEGQITAASRDVTRNLSEVALPSIDRAATGTGNINSTRAGVASGIAQRGAQDQIGDIASTMRSDAYQKGLTLAEQSRATNLDATSKAAGLYGDAVNTGLNASAVGNATALANQDALAKAGQIKQADTQAQYDADKQSWTENDTRATTALQNYYGIVGDKDWGGTTTATAKTTGSVLGGILGAVTAGTGLAKVLKG</sequence>
<keyword evidence="3" id="KW-1185">Reference proteome</keyword>
<feature type="compositionally biased region" description="Polar residues" evidence="1">
    <location>
        <begin position="1"/>
        <end position="13"/>
    </location>
</feature>
<reference evidence="2 3" key="1">
    <citation type="submission" date="2018-09" db="EMBL/GenBank/DDBJ databases">
        <title>Sphingomonas peninsula sp. nov., isolated from fildes peninsula, Antarctic soil.</title>
        <authorList>
            <person name="Yingchao G."/>
        </authorList>
    </citation>
    <scope>NUCLEOTIDE SEQUENCE [LARGE SCALE GENOMIC DNA]</scope>
    <source>
        <strain evidence="2 3">YZ-8</strain>
    </source>
</reference>
<dbReference type="RefSeq" id="WP_121152158.1">
    <property type="nucleotide sequence ID" value="NZ_CP032829.1"/>
</dbReference>
<dbReference type="Proteomes" id="UP000276254">
    <property type="component" value="Chromosome"/>
</dbReference>
<dbReference type="KEGG" id="spha:D3Y57_05490"/>
<evidence type="ECO:0000313" key="3">
    <source>
        <dbReference type="Proteomes" id="UP000276254"/>
    </source>
</evidence>
<accession>A0A494TEU2</accession>
<dbReference type="EMBL" id="CP032829">
    <property type="protein sequence ID" value="AYJ85533.1"/>
    <property type="molecule type" value="Genomic_DNA"/>
</dbReference>
<name>A0A494TEU2_SPHPE</name>
<organism evidence="2 3">
    <name type="scientific">Sphingomonas paeninsulae</name>
    <dbReference type="NCBI Taxonomy" id="2319844"/>
    <lineage>
        <taxon>Bacteria</taxon>
        <taxon>Pseudomonadati</taxon>
        <taxon>Pseudomonadota</taxon>
        <taxon>Alphaproteobacteria</taxon>
        <taxon>Sphingomonadales</taxon>
        <taxon>Sphingomonadaceae</taxon>
        <taxon>Sphingomonas</taxon>
    </lineage>
</organism>
<feature type="region of interest" description="Disordered" evidence="1">
    <location>
        <begin position="1"/>
        <end position="20"/>
    </location>
</feature>
<evidence type="ECO:0000256" key="1">
    <source>
        <dbReference type="SAM" id="MobiDB-lite"/>
    </source>
</evidence>
<gene>
    <name evidence="2" type="ORF">D3Y57_05490</name>
</gene>
<protein>
    <submittedName>
        <fullName evidence="2">Uncharacterized protein</fullName>
    </submittedName>
</protein>
<evidence type="ECO:0000313" key="2">
    <source>
        <dbReference type="EMBL" id="AYJ85533.1"/>
    </source>
</evidence>